<evidence type="ECO:0000313" key="1">
    <source>
        <dbReference type="EMBL" id="SFM75052.1"/>
    </source>
</evidence>
<dbReference type="Pfam" id="PF13412">
    <property type="entry name" value="HTH_24"/>
    <property type="match status" value="1"/>
</dbReference>
<keyword evidence="2" id="KW-1185">Reference proteome</keyword>
<proteinExistence type="predicted"/>
<dbReference type="InterPro" id="IPR036388">
    <property type="entry name" value="WH-like_DNA-bd_sf"/>
</dbReference>
<reference evidence="2" key="1">
    <citation type="submission" date="2016-10" db="EMBL/GenBank/DDBJ databases">
        <authorList>
            <person name="Varghese N."/>
            <person name="Submissions S."/>
        </authorList>
    </citation>
    <scope>NUCLEOTIDE SEQUENCE [LARGE SCALE GENOMIC DNA]</scope>
    <source>
        <strain evidence="2">DSM 24213</strain>
    </source>
</reference>
<dbReference type="RefSeq" id="WP_245748217.1">
    <property type="nucleotide sequence ID" value="NZ_FOUI01000014.1"/>
</dbReference>
<dbReference type="Proteomes" id="UP000243629">
    <property type="component" value="Unassembled WGS sequence"/>
</dbReference>
<dbReference type="EMBL" id="FOUI01000014">
    <property type="protein sequence ID" value="SFM75052.1"/>
    <property type="molecule type" value="Genomic_DNA"/>
</dbReference>
<keyword evidence="1" id="KW-0238">DNA-binding</keyword>
<dbReference type="STRING" id="1720063.SAMN05216217_11410"/>
<dbReference type="InterPro" id="IPR036390">
    <property type="entry name" value="WH_DNA-bd_sf"/>
</dbReference>
<dbReference type="AlphaFoldDB" id="A0A1I4TEE1"/>
<dbReference type="InterPro" id="IPR036597">
    <property type="entry name" value="Fido-like_dom_sf"/>
</dbReference>
<name>A0A1I4TEE1_9GAMM</name>
<dbReference type="SUPFAM" id="SSF46785">
    <property type="entry name" value="Winged helix' DNA-binding domain"/>
    <property type="match status" value="1"/>
</dbReference>
<dbReference type="Gene3D" id="1.10.3290.10">
    <property type="entry name" value="Fido-like domain"/>
    <property type="match status" value="1"/>
</dbReference>
<dbReference type="Gene3D" id="1.10.10.10">
    <property type="entry name" value="Winged helix-like DNA-binding domain superfamily/Winged helix DNA-binding domain"/>
    <property type="match status" value="1"/>
</dbReference>
<organism evidence="1 2">
    <name type="scientific">Halopseudomonas yangmingensis</name>
    <dbReference type="NCBI Taxonomy" id="1720063"/>
    <lineage>
        <taxon>Bacteria</taxon>
        <taxon>Pseudomonadati</taxon>
        <taxon>Pseudomonadota</taxon>
        <taxon>Gammaproteobacteria</taxon>
        <taxon>Pseudomonadales</taxon>
        <taxon>Pseudomonadaceae</taxon>
        <taxon>Halopseudomonas</taxon>
    </lineage>
</organism>
<dbReference type="SUPFAM" id="SSF140931">
    <property type="entry name" value="Fic-like"/>
    <property type="match status" value="1"/>
</dbReference>
<dbReference type="GO" id="GO:0003677">
    <property type="term" value="F:DNA binding"/>
    <property type="evidence" value="ECO:0007669"/>
    <property type="project" value="UniProtKB-KW"/>
</dbReference>
<sequence>MSLPLESVIKEHQQQYYQALEQADRQADSTPFIHFMLSVIAQTLAQNAPVIASANAPVNWQVDVSGLKTPDAIVALLTENPELTRQQLADAIGKDLRTIARALAKLQQAGKITRIGSDKTGHWEVHL</sequence>
<accession>A0A1I4TEE1</accession>
<evidence type="ECO:0000313" key="2">
    <source>
        <dbReference type="Proteomes" id="UP000243629"/>
    </source>
</evidence>
<gene>
    <name evidence="1" type="ORF">SAMN05216217_11410</name>
</gene>
<protein>
    <submittedName>
        <fullName evidence="1">Winged helix-turn-helix DNA-binding</fullName>
    </submittedName>
</protein>